<protein>
    <recommendedName>
        <fullName evidence="4">Nuclear transport factor 2 family protein</fullName>
    </recommendedName>
</protein>
<evidence type="ECO:0000256" key="1">
    <source>
        <dbReference type="SAM" id="SignalP"/>
    </source>
</evidence>
<name>A0A5B2U008_9FLAO</name>
<comment type="caution">
    <text evidence="2">The sequence shown here is derived from an EMBL/GenBank/DDBJ whole genome shotgun (WGS) entry which is preliminary data.</text>
</comment>
<evidence type="ECO:0000313" key="2">
    <source>
        <dbReference type="EMBL" id="KAA2219929.1"/>
    </source>
</evidence>
<proteinExistence type="predicted"/>
<feature type="chain" id="PRO_5023129060" description="Nuclear transport factor 2 family protein" evidence="1">
    <location>
        <begin position="21"/>
        <end position="146"/>
    </location>
</feature>
<keyword evidence="1" id="KW-0732">Signal</keyword>
<gene>
    <name evidence="2" type="ORF">F0361_10180</name>
</gene>
<reference evidence="2 3" key="1">
    <citation type="submission" date="2019-09" db="EMBL/GenBank/DDBJ databases">
        <authorList>
            <person name="Khan S.A."/>
            <person name="Jeon C.O."/>
            <person name="Chun B.H."/>
            <person name="Jeong S.E."/>
        </authorList>
    </citation>
    <scope>NUCLEOTIDE SEQUENCE [LARGE SCALE GENOMIC DNA]</scope>
    <source>
        <strain evidence="2 3">KCTC 42508</strain>
    </source>
</reference>
<accession>A0A5B2U008</accession>
<sequence length="146" mass="16613">MKPKKILLALTLLLSVWVQKISSQESDGVSTPQELLSIAISDENLWSELEMNPNEVSKIYLLDHGVVLNLPENFTINGIPFEIIQKNQVESIGDFPMVRVHTLNIEEDKALVRIYLSKKSNGIEYNSNAEFQFTKQNLAWVLTNKL</sequence>
<evidence type="ECO:0008006" key="4">
    <source>
        <dbReference type="Google" id="ProtNLM"/>
    </source>
</evidence>
<dbReference type="RefSeq" id="WP_154918427.1">
    <property type="nucleotide sequence ID" value="NZ_VUOE01000001.1"/>
</dbReference>
<dbReference type="AlphaFoldDB" id="A0A5B2U008"/>
<feature type="signal peptide" evidence="1">
    <location>
        <begin position="1"/>
        <end position="20"/>
    </location>
</feature>
<organism evidence="2 3">
    <name type="scientific">Maribacter flavus</name>
    <dbReference type="NCBI Taxonomy" id="1658664"/>
    <lineage>
        <taxon>Bacteria</taxon>
        <taxon>Pseudomonadati</taxon>
        <taxon>Bacteroidota</taxon>
        <taxon>Flavobacteriia</taxon>
        <taxon>Flavobacteriales</taxon>
        <taxon>Flavobacteriaceae</taxon>
        <taxon>Maribacter</taxon>
    </lineage>
</organism>
<dbReference type="Proteomes" id="UP000323188">
    <property type="component" value="Unassembled WGS sequence"/>
</dbReference>
<evidence type="ECO:0000313" key="3">
    <source>
        <dbReference type="Proteomes" id="UP000323188"/>
    </source>
</evidence>
<dbReference type="EMBL" id="VUOE01000001">
    <property type="protein sequence ID" value="KAA2219929.1"/>
    <property type="molecule type" value="Genomic_DNA"/>
</dbReference>